<sequence length="50" mass="5630">MDPQEIGLLVLPVILFLAFVINYFDRGFKSAGEQCSQRNTDSHGDSSTRR</sequence>
<keyword evidence="1" id="KW-0812">Transmembrane</keyword>
<keyword evidence="1" id="KW-1133">Transmembrane helix</keyword>
<protein>
    <submittedName>
        <fullName evidence="2">Uncharacterized protein</fullName>
    </submittedName>
</protein>
<accession>A0A6M8FXH5</accession>
<organism evidence="2 3">
    <name type="scientific">Aquipseudomonas campi</name>
    <dbReference type="NCBI Taxonomy" id="2731681"/>
    <lineage>
        <taxon>Bacteria</taxon>
        <taxon>Pseudomonadati</taxon>
        <taxon>Pseudomonadota</taxon>
        <taxon>Gammaproteobacteria</taxon>
        <taxon>Pseudomonadales</taxon>
        <taxon>Pseudomonadaceae</taxon>
        <taxon>Aquipseudomonas</taxon>
    </lineage>
</organism>
<evidence type="ECO:0000313" key="3">
    <source>
        <dbReference type="Proteomes" id="UP000501379"/>
    </source>
</evidence>
<dbReference type="KEGG" id="pcam:HNE05_00495"/>
<keyword evidence="3" id="KW-1185">Reference proteome</keyword>
<proteinExistence type="predicted"/>
<dbReference type="AlphaFoldDB" id="A0A6M8FXH5"/>
<gene>
    <name evidence="2" type="ORF">HNE05_00495</name>
</gene>
<keyword evidence="1" id="KW-0472">Membrane</keyword>
<dbReference type="Proteomes" id="UP000501379">
    <property type="component" value="Chromosome"/>
</dbReference>
<dbReference type="RefSeq" id="WP_173203146.1">
    <property type="nucleotide sequence ID" value="NZ_CP053697.2"/>
</dbReference>
<dbReference type="EMBL" id="CP053697">
    <property type="protein sequence ID" value="QKE61905.1"/>
    <property type="molecule type" value="Genomic_DNA"/>
</dbReference>
<name>A0A6M8FXH5_9GAMM</name>
<feature type="transmembrane region" description="Helical" evidence="1">
    <location>
        <begin position="6"/>
        <end position="24"/>
    </location>
</feature>
<evidence type="ECO:0000256" key="1">
    <source>
        <dbReference type="SAM" id="Phobius"/>
    </source>
</evidence>
<reference evidence="2" key="1">
    <citation type="submission" date="2020-07" db="EMBL/GenBank/DDBJ databases">
        <title>Nitrate ammonifying Pseudomonas campi sp. nov. isolated from German agricultural grassland.</title>
        <authorList>
            <person name="Timsy T."/>
            <person name="Ulrich A."/>
            <person name="Spanner T."/>
            <person name="Foesel B."/>
            <person name="Kolb S."/>
            <person name="Horn M.A."/>
            <person name="Behrendt U."/>
        </authorList>
    </citation>
    <scope>NUCLEOTIDE SEQUENCE</scope>
    <source>
        <strain evidence="2">S1-A32-2</strain>
    </source>
</reference>
<evidence type="ECO:0000313" key="2">
    <source>
        <dbReference type="EMBL" id="QKE61905.1"/>
    </source>
</evidence>